<gene>
    <name evidence="2" type="ORF">PoB_004296000</name>
</gene>
<protein>
    <submittedName>
        <fullName evidence="2">Uncharacterized protein</fullName>
    </submittedName>
</protein>
<feature type="compositionally biased region" description="Low complexity" evidence="1">
    <location>
        <begin position="17"/>
        <end position="28"/>
    </location>
</feature>
<dbReference type="Proteomes" id="UP000735302">
    <property type="component" value="Unassembled WGS sequence"/>
</dbReference>
<comment type="caution">
    <text evidence="2">The sequence shown here is derived from an EMBL/GenBank/DDBJ whole genome shotgun (WGS) entry which is preliminary data.</text>
</comment>
<organism evidence="2 3">
    <name type="scientific">Plakobranchus ocellatus</name>
    <dbReference type="NCBI Taxonomy" id="259542"/>
    <lineage>
        <taxon>Eukaryota</taxon>
        <taxon>Metazoa</taxon>
        <taxon>Spiralia</taxon>
        <taxon>Lophotrochozoa</taxon>
        <taxon>Mollusca</taxon>
        <taxon>Gastropoda</taxon>
        <taxon>Heterobranchia</taxon>
        <taxon>Euthyneura</taxon>
        <taxon>Panpulmonata</taxon>
        <taxon>Sacoglossa</taxon>
        <taxon>Placobranchoidea</taxon>
        <taxon>Plakobranchidae</taxon>
        <taxon>Plakobranchus</taxon>
    </lineage>
</organism>
<evidence type="ECO:0000256" key="1">
    <source>
        <dbReference type="SAM" id="MobiDB-lite"/>
    </source>
</evidence>
<accession>A0AAV4BBJ4</accession>
<name>A0AAV4BBJ4_9GAST</name>
<feature type="region of interest" description="Disordered" evidence="1">
    <location>
        <begin position="14"/>
        <end position="92"/>
    </location>
</feature>
<proteinExistence type="predicted"/>
<dbReference type="EMBL" id="BLXT01004673">
    <property type="protein sequence ID" value="GFO16455.1"/>
    <property type="molecule type" value="Genomic_DNA"/>
</dbReference>
<reference evidence="2 3" key="1">
    <citation type="journal article" date="2021" name="Elife">
        <title>Chloroplast acquisition without the gene transfer in kleptoplastic sea slugs, Plakobranchus ocellatus.</title>
        <authorList>
            <person name="Maeda T."/>
            <person name="Takahashi S."/>
            <person name="Yoshida T."/>
            <person name="Shimamura S."/>
            <person name="Takaki Y."/>
            <person name="Nagai Y."/>
            <person name="Toyoda A."/>
            <person name="Suzuki Y."/>
            <person name="Arimoto A."/>
            <person name="Ishii H."/>
            <person name="Satoh N."/>
            <person name="Nishiyama T."/>
            <person name="Hasebe M."/>
            <person name="Maruyama T."/>
            <person name="Minagawa J."/>
            <person name="Obokata J."/>
            <person name="Shigenobu S."/>
        </authorList>
    </citation>
    <scope>NUCLEOTIDE SEQUENCE [LARGE SCALE GENOMIC DNA]</scope>
</reference>
<sequence length="92" mass="9989">MADEARSKQIAKHLNDLGDLGLSNLSPDDNLRNVIEDNILERPTQSIDPEEGGDSEGEGEESKMTLLEPHTHTSIQTSPASEGKTCNMHSFG</sequence>
<evidence type="ECO:0000313" key="3">
    <source>
        <dbReference type="Proteomes" id="UP000735302"/>
    </source>
</evidence>
<feature type="compositionally biased region" description="Acidic residues" evidence="1">
    <location>
        <begin position="48"/>
        <end position="59"/>
    </location>
</feature>
<evidence type="ECO:0000313" key="2">
    <source>
        <dbReference type="EMBL" id="GFO16455.1"/>
    </source>
</evidence>
<keyword evidence="3" id="KW-1185">Reference proteome</keyword>
<dbReference type="AlphaFoldDB" id="A0AAV4BBJ4"/>